<dbReference type="EMBL" id="AODE01000002">
    <property type="protein sequence ID" value="EUJ32882.1"/>
    <property type="molecule type" value="Genomic_DNA"/>
</dbReference>
<dbReference type="RefSeq" id="WP_036076517.1">
    <property type="nucleotide sequence ID" value="NZ_AODE01000002.1"/>
</dbReference>
<reference evidence="2 3" key="1">
    <citation type="journal article" date="2014" name="Int. J. Syst. Evol. Microbiol.">
        <title>Listeria floridensis sp. nov., Listeria aquatica sp. nov., Listeria cornellensis sp. nov., Listeria riparia sp. nov. and Listeria grandensis sp. nov., from agricultural and natural environments.</title>
        <authorList>
            <person name="den Bakker H.C."/>
            <person name="Warchocki S."/>
            <person name="Wright E.M."/>
            <person name="Allred A.F."/>
            <person name="Ahlstrom C."/>
            <person name="Manuel C.S."/>
            <person name="Stasiewicz M.J."/>
            <person name="Burrell A."/>
            <person name="Roof S."/>
            <person name="Strawn L."/>
            <person name="Fortes E.D."/>
            <person name="Nightingale K.K."/>
            <person name="Kephart D."/>
            <person name="Wiedmann M."/>
        </authorList>
    </citation>
    <scope>NUCLEOTIDE SEQUENCE [LARGE SCALE GENOMIC DNA]</scope>
    <source>
        <strain evidence="3">FSL F6-969</strain>
    </source>
</reference>
<proteinExistence type="predicted"/>
<evidence type="ECO:0008006" key="4">
    <source>
        <dbReference type="Google" id="ProtNLM"/>
    </source>
</evidence>
<dbReference type="NCBIfam" id="TIGR01167">
    <property type="entry name" value="LPXTG_anchor"/>
    <property type="match status" value="1"/>
</dbReference>
<evidence type="ECO:0000313" key="2">
    <source>
        <dbReference type="EMBL" id="EUJ32882.1"/>
    </source>
</evidence>
<feature type="transmembrane region" description="Helical" evidence="1">
    <location>
        <begin position="67"/>
        <end position="84"/>
    </location>
</feature>
<keyword evidence="1" id="KW-1133">Transmembrane helix</keyword>
<dbReference type="STRING" id="1265820.PCORN_00295"/>
<keyword evidence="3" id="KW-1185">Reference proteome</keyword>
<gene>
    <name evidence="2" type="ORF">PCORN_00295</name>
</gene>
<dbReference type="Proteomes" id="UP000019254">
    <property type="component" value="Unassembled WGS sequence"/>
</dbReference>
<evidence type="ECO:0000256" key="1">
    <source>
        <dbReference type="SAM" id="Phobius"/>
    </source>
</evidence>
<keyword evidence="1" id="KW-0472">Membrane</keyword>
<comment type="caution">
    <text evidence="2">The sequence shown here is derived from an EMBL/GenBank/DDBJ whole genome shotgun (WGS) entry which is preliminary data.</text>
</comment>
<accession>W7C784</accession>
<dbReference type="AlphaFoldDB" id="W7C784"/>
<protein>
    <recommendedName>
        <fullName evidence="4">Gram-positive cocci surface proteins LPxTG domain-containing protein</fullName>
    </recommendedName>
</protein>
<organism evidence="2 3">
    <name type="scientific">Listeria cornellensis FSL F6-0969</name>
    <dbReference type="NCBI Taxonomy" id="1265820"/>
    <lineage>
        <taxon>Bacteria</taxon>
        <taxon>Bacillati</taxon>
        <taxon>Bacillota</taxon>
        <taxon>Bacilli</taxon>
        <taxon>Bacillales</taxon>
        <taxon>Listeriaceae</taxon>
        <taxon>Listeria</taxon>
    </lineage>
</organism>
<sequence>MEVVKENSHALTPEPVLPELEMRIPENKPEIHADIPALPIDKPDTKLKSDVKPMKLVKTGDQSEERSILLGGLLLLFGAVLLWYRKSVR</sequence>
<evidence type="ECO:0000313" key="3">
    <source>
        <dbReference type="Proteomes" id="UP000019254"/>
    </source>
</evidence>
<keyword evidence="1" id="KW-0812">Transmembrane</keyword>
<name>W7C784_9LIST</name>
<dbReference type="PATRIC" id="fig|1265820.5.peg.57"/>